<gene>
    <name evidence="1" type="ORF">HWQ67_14935</name>
</gene>
<organism evidence="1 2">
    <name type="scientific">Candidatus Magnetobacterium casense</name>
    <dbReference type="NCBI Taxonomy" id="1455061"/>
    <lineage>
        <taxon>Bacteria</taxon>
        <taxon>Pseudomonadati</taxon>
        <taxon>Nitrospirota</taxon>
        <taxon>Thermodesulfovibrionia</taxon>
        <taxon>Thermodesulfovibrionales</taxon>
        <taxon>Candidatus Magnetobacteriaceae</taxon>
        <taxon>Candidatus Magnetobacterium</taxon>
    </lineage>
</organism>
<sequence length="191" mass="19781">MAGGPVVALKASCKDLLSGAVRDGSRVNVIGTVVGSASESPPAFVMDDRTAIILVREFDKIVPVVVGSVVAVIGWLRVFGNENYVAAEIVRQLDSRWLDVRAKELASGPALALTAAGSGVSGDSDIRKMADDILDSEAVVLKLVRELDSGSGAPTDDVLAQAGKDAEGVVALLLERGDIFEASPGRLKILG</sequence>
<accession>A0ABS6S2R4</accession>
<reference evidence="1 2" key="1">
    <citation type="journal article" date="2020" name="J Geophys Res Biogeosci">
        <title>Magnetotaxis as an Adaptation to Enable Bacterial Shuttling of Microbial Sulfur and Sulfur Cycling Across Aquatic Oxic#Anoxic Interfaces.</title>
        <authorList>
            <person name="Li J."/>
            <person name="Liu P."/>
            <person name="Wang J."/>
            <person name="Roberts A.P."/>
            <person name="Pan Y."/>
        </authorList>
    </citation>
    <scope>NUCLEOTIDE SEQUENCE [LARGE SCALE GENOMIC DNA]</scope>
    <source>
        <strain evidence="1 2">MYR-1_YQ</strain>
    </source>
</reference>
<keyword evidence="2" id="KW-1185">Reference proteome</keyword>
<proteinExistence type="predicted"/>
<evidence type="ECO:0000313" key="1">
    <source>
        <dbReference type="EMBL" id="MBV6342880.1"/>
    </source>
</evidence>
<dbReference type="EMBL" id="JABXWD010000369">
    <property type="protein sequence ID" value="MBV6342880.1"/>
    <property type="molecule type" value="Genomic_DNA"/>
</dbReference>
<name>A0ABS6S2R4_9BACT</name>
<dbReference type="Proteomes" id="UP001196980">
    <property type="component" value="Unassembled WGS sequence"/>
</dbReference>
<protein>
    <submittedName>
        <fullName evidence="1">Uncharacterized protein</fullName>
    </submittedName>
</protein>
<comment type="caution">
    <text evidence="1">The sequence shown here is derived from an EMBL/GenBank/DDBJ whole genome shotgun (WGS) entry which is preliminary data.</text>
</comment>
<evidence type="ECO:0000313" key="2">
    <source>
        <dbReference type="Proteomes" id="UP001196980"/>
    </source>
</evidence>
<dbReference type="RefSeq" id="WP_218253492.1">
    <property type="nucleotide sequence ID" value="NZ_JABXWD010000369.1"/>
</dbReference>